<dbReference type="PANTHER" id="PTHR31118:SF12">
    <property type="entry name" value="CYCLASE-LIKE PROTEIN 2"/>
    <property type="match status" value="1"/>
</dbReference>
<dbReference type="InterPro" id="IPR007325">
    <property type="entry name" value="KFase/CYL"/>
</dbReference>
<dbReference type="PANTHER" id="PTHR31118">
    <property type="entry name" value="CYCLASE-LIKE PROTEIN 2"/>
    <property type="match status" value="1"/>
</dbReference>
<dbReference type="EMBL" id="JACPUR010000007">
    <property type="protein sequence ID" value="MBI3126637.1"/>
    <property type="molecule type" value="Genomic_DNA"/>
</dbReference>
<dbReference type="Gene3D" id="3.50.30.50">
    <property type="entry name" value="Putative cyclase"/>
    <property type="match status" value="1"/>
</dbReference>
<dbReference type="GO" id="GO:0004061">
    <property type="term" value="F:arylformamidase activity"/>
    <property type="evidence" value="ECO:0007669"/>
    <property type="project" value="InterPro"/>
</dbReference>
<sequence length="257" mass="28950">MGRRLVDLSIPLQNAPMEANPTNIRYIPHLELGRSRAKAYKFPDVSYFPDSMHCATEDVSLSTHSGTHLDSPFHYGPTCEGKPSKTIDLVPLEWLYGDGVVLDFHDAPRGHNITVEETKAKVKALEAKGRKLKPMDIVLIRTDHTTKHLYSHDFEQTHPGMSVDATEWLVDQGIKVMGIDAWGFDMPVGKMVAERLKGNPKDFFGSHYLGRKKEYIHAEKLVNLDKIPEFGFAVSMFPIRIERASGAWIRAVAILEN</sequence>
<comment type="caution">
    <text evidence="1">The sequence shown here is derived from an EMBL/GenBank/DDBJ whole genome shotgun (WGS) entry which is preliminary data.</text>
</comment>
<name>A0A932HWR0_UNCTE</name>
<accession>A0A932HWR0</accession>
<gene>
    <name evidence="1" type="ORF">HYZ11_03430</name>
</gene>
<protein>
    <submittedName>
        <fullName evidence="1">Cyclase family protein</fullName>
    </submittedName>
</protein>
<proteinExistence type="predicted"/>
<dbReference type="SUPFAM" id="SSF102198">
    <property type="entry name" value="Putative cyclase"/>
    <property type="match status" value="1"/>
</dbReference>
<dbReference type="Pfam" id="PF04199">
    <property type="entry name" value="Cyclase"/>
    <property type="match status" value="1"/>
</dbReference>
<dbReference type="InterPro" id="IPR037175">
    <property type="entry name" value="KFase_sf"/>
</dbReference>
<evidence type="ECO:0000313" key="1">
    <source>
        <dbReference type="EMBL" id="MBI3126637.1"/>
    </source>
</evidence>
<evidence type="ECO:0000313" key="2">
    <source>
        <dbReference type="Proteomes" id="UP000782312"/>
    </source>
</evidence>
<dbReference type="Proteomes" id="UP000782312">
    <property type="component" value="Unassembled WGS sequence"/>
</dbReference>
<organism evidence="1 2">
    <name type="scientific">Tectimicrobiota bacterium</name>
    <dbReference type="NCBI Taxonomy" id="2528274"/>
    <lineage>
        <taxon>Bacteria</taxon>
        <taxon>Pseudomonadati</taxon>
        <taxon>Nitrospinota/Tectimicrobiota group</taxon>
        <taxon>Candidatus Tectimicrobiota</taxon>
    </lineage>
</organism>
<reference evidence="1" key="1">
    <citation type="submission" date="2020-07" db="EMBL/GenBank/DDBJ databases">
        <title>Huge and variable diversity of episymbiotic CPR bacteria and DPANN archaea in groundwater ecosystems.</title>
        <authorList>
            <person name="He C.Y."/>
            <person name="Keren R."/>
            <person name="Whittaker M."/>
            <person name="Farag I.F."/>
            <person name="Doudna J."/>
            <person name="Cate J.H.D."/>
            <person name="Banfield J.F."/>
        </authorList>
    </citation>
    <scope>NUCLEOTIDE SEQUENCE</scope>
    <source>
        <strain evidence="1">NC_groundwater_763_Ag_S-0.2um_68_21</strain>
    </source>
</reference>
<dbReference type="AlphaFoldDB" id="A0A932HWR0"/>
<dbReference type="GO" id="GO:0019441">
    <property type="term" value="P:L-tryptophan catabolic process to kynurenine"/>
    <property type="evidence" value="ECO:0007669"/>
    <property type="project" value="InterPro"/>
</dbReference>